<dbReference type="InterPro" id="IPR009412">
    <property type="entry name" value="DUF1062"/>
</dbReference>
<dbReference type="EMBL" id="CP134876">
    <property type="protein sequence ID" value="WNM38964.1"/>
    <property type="molecule type" value="Genomic_DNA"/>
</dbReference>
<evidence type="ECO:0000256" key="1">
    <source>
        <dbReference type="SAM" id="MobiDB-lite"/>
    </source>
</evidence>
<organism evidence="2 3">
    <name type="scientific">Micromonospora halotolerans</name>
    <dbReference type="NCBI Taxonomy" id="709879"/>
    <lineage>
        <taxon>Bacteria</taxon>
        <taxon>Bacillati</taxon>
        <taxon>Actinomycetota</taxon>
        <taxon>Actinomycetes</taxon>
        <taxon>Micromonosporales</taxon>
        <taxon>Micromonosporaceae</taxon>
        <taxon>Micromonospora</taxon>
    </lineage>
</organism>
<evidence type="ECO:0000313" key="3">
    <source>
        <dbReference type="Proteomes" id="UP001303001"/>
    </source>
</evidence>
<reference evidence="2 3" key="1">
    <citation type="submission" date="2023-09" db="EMBL/GenBank/DDBJ databases">
        <title>Micromonospora halotolerans DSM 45598 genome sequence.</title>
        <authorList>
            <person name="Mo P."/>
        </authorList>
    </citation>
    <scope>NUCLEOTIDE SEQUENCE [LARGE SCALE GENOMIC DNA]</scope>
    <source>
        <strain evidence="2 3">DSM 45598</strain>
    </source>
</reference>
<sequence length="140" mass="15776">MSTRPHILLSWTLRRARRPLLPFPCVHCHSGLAGAGGGQFRVNANGTFLDTWFLVACASCDRISTLTVHDRSPRHDRHSAEPRNSHGFLVRPAMSRRHGPEPGREARWPSPGPHHAAIRARSLMTGRELWSRPARSRRRG</sequence>
<dbReference type="RefSeq" id="WP_313720714.1">
    <property type="nucleotide sequence ID" value="NZ_CP134876.1"/>
</dbReference>
<accession>A0ABY9ZUI8</accession>
<protein>
    <submittedName>
        <fullName evidence="2">DUF1062 domain-containing protein</fullName>
    </submittedName>
</protein>
<dbReference type="Pfam" id="PF06353">
    <property type="entry name" value="DUF1062"/>
    <property type="match status" value="1"/>
</dbReference>
<name>A0ABY9ZUI8_9ACTN</name>
<proteinExistence type="predicted"/>
<evidence type="ECO:0000313" key="2">
    <source>
        <dbReference type="EMBL" id="WNM38964.1"/>
    </source>
</evidence>
<feature type="compositionally biased region" description="Basic and acidic residues" evidence="1">
    <location>
        <begin position="69"/>
        <end position="84"/>
    </location>
</feature>
<gene>
    <name evidence="2" type="ORF">RMN56_28160</name>
</gene>
<feature type="compositionally biased region" description="Basic and acidic residues" evidence="1">
    <location>
        <begin position="98"/>
        <end position="107"/>
    </location>
</feature>
<keyword evidence="3" id="KW-1185">Reference proteome</keyword>
<feature type="region of interest" description="Disordered" evidence="1">
    <location>
        <begin position="69"/>
        <end position="115"/>
    </location>
</feature>
<dbReference type="Proteomes" id="UP001303001">
    <property type="component" value="Chromosome"/>
</dbReference>